<organism evidence="1 2">
    <name type="scientific">Saccharopolyspora griseoalba</name>
    <dbReference type="NCBI Taxonomy" id="1431848"/>
    <lineage>
        <taxon>Bacteria</taxon>
        <taxon>Bacillati</taxon>
        <taxon>Actinomycetota</taxon>
        <taxon>Actinomycetes</taxon>
        <taxon>Pseudonocardiales</taxon>
        <taxon>Pseudonocardiaceae</taxon>
        <taxon>Saccharopolyspora</taxon>
    </lineage>
</organism>
<dbReference type="RefSeq" id="WP_380673196.1">
    <property type="nucleotide sequence ID" value="NZ_JBHTCJ010000021.1"/>
</dbReference>
<sequence length="69" mass="8020">MKRSEKFVEEVARTIHARFLFRASNGNPNPDEVWDHLLTERARDEYRTDAHAVLDTIEILEKDASDHGV</sequence>
<comment type="caution">
    <text evidence="1">The sequence shown here is derived from an EMBL/GenBank/DDBJ whole genome shotgun (WGS) entry which is preliminary data.</text>
</comment>
<reference evidence="2" key="1">
    <citation type="journal article" date="2019" name="Int. J. Syst. Evol. Microbiol.">
        <title>The Global Catalogue of Microorganisms (GCM) 10K type strain sequencing project: providing services to taxonomists for standard genome sequencing and annotation.</title>
        <authorList>
            <consortium name="The Broad Institute Genomics Platform"/>
            <consortium name="The Broad Institute Genome Sequencing Center for Infectious Disease"/>
            <person name="Wu L."/>
            <person name="Ma J."/>
        </authorList>
    </citation>
    <scope>NUCLEOTIDE SEQUENCE [LARGE SCALE GENOMIC DNA]</scope>
    <source>
        <strain evidence="2">WLHS5</strain>
    </source>
</reference>
<dbReference type="Proteomes" id="UP001596504">
    <property type="component" value="Unassembled WGS sequence"/>
</dbReference>
<gene>
    <name evidence="1" type="ORF">ACFQRI_26245</name>
</gene>
<proteinExistence type="predicted"/>
<dbReference type="EMBL" id="JBHTCJ010000021">
    <property type="protein sequence ID" value="MFC7344927.1"/>
    <property type="molecule type" value="Genomic_DNA"/>
</dbReference>
<evidence type="ECO:0000313" key="2">
    <source>
        <dbReference type="Proteomes" id="UP001596504"/>
    </source>
</evidence>
<keyword evidence="2" id="KW-1185">Reference proteome</keyword>
<name>A0ABW2LUV2_9PSEU</name>
<protein>
    <submittedName>
        <fullName evidence="1">Uncharacterized protein</fullName>
    </submittedName>
</protein>
<accession>A0ABW2LUV2</accession>
<evidence type="ECO:0000313" key="1">
    <source>
        <dbReference type="EMBL" id="MFC7344927.1"/>
    </source>
</evidence>